<gene>
    <name evidence="1" type="ORF">C8R41DRAFT_943557</name>
</gene>
<evidence type="ECO:0000313" key="1">
    <source>
        <dbReference type="EMBL" id="KAJ4463195.1"/>
    </source>
</evidence>
<keyword evidence="2" id="KW-1185">Reference proteome</keyword>
<sequence length="118" mass="13745">QVVNEAIGVEKPINLNIEEVFTKYKPVDKKVNPIKATLPDEFRIERHIHGDPLLELPELSKHPKPFIPTGRYTEERKEIIDKNHPEGFQGMTGFLWEQERDLMHEMMCKQEAVLLGTK</sequence>
<name>A0ABQ8UVS2_9AGAR</name>
<dbReference type="Proteomes" id="UP001150217">
    <property type="component" value="Unassembled WGS sequence"/>
</dbReference>
<feature type="non-terminal residue" evidence="1">
    <location>
        <position position="1"/>
    </location>
</feature>
<reference evidence="1" key="1">
    <citation type="submission" date="2022-08" db="EMBL/GenBank/DDBJ databases">
        <title>A Global Phylogenomic Analysis of the Shiitake Genus Lentinula.</title>
        <authorList>
            <consortium name="DOE Joint Genome Institute"/>
            <person name="Sierra-Patev S."/>
            <person name="Min B."/>
            <person name="Naranjo-Ortiz M."/>
            <person name="Looney B."/>
            <person name="Konkel Z."/>
            <person name="Slot J.C."/>
            <person name="Sakamoto Y."/>
            <person name="Steenwyk J.L."/>
            <person name="Rokas A."/>
            <person name="Carro J."/>
            <person name="Camarero S."/>
            <person name="Ferreira P."/>
            <person name="Molpeceres G."/>
            <person name="Ruiz-Duenas F.J."/>
            <person name="Serrano A."/>
            <person name="Henrissat B."/>
            <person name="Drula E."/>
            <person name="Hughes K.W."/>
            <person name="Mata J.L."/>
            <person name="Ishikawa N.K."/>
            <person name="Vargas-Isla R."/>
            <person name="Ushijima S."/>
            <person name="Smith C.A."/>
            <person name="Ahrendt S."/>
            <person name="Andreopoulos W."/>
            <person name="He G."/>
            <person name="Labutti K."/>
            <person name="Lipzen A."/>
            <person name="Ng V."/>
            <person name="Riley R."/>
            <person name="Sandor L."/>
            <person name="Barry K."/>
            <person name="Martinez A.T."/>
            <person name="Xiao Y."/>
            <person name="Gibbons J.G."/>
            <person name="Terashima K."/>
            <person name="Grigoriev I.V."/>
            <person name="Hibbett D.S."/>
        </authorList>
    </citation>
    <scope>NUCLEOTIDE SEQUENCE</scope>
    <source>
        <strain evidence="1">RHP3577 ss4</strain>
    </source>
</reference>
<protein>
    <submittedName>
        <fullName evidence="1">Uncharacterized protein</fullName>
    </submittedName>
</protein>
<evidence type="ECO:0000313" key="2">
    <source>
        <dbReference type="Proteomes" id="UP001150217"/>
    </source>
</evidence>
<dbReference type="EMBL" id="JANVFT010000203">
    <property type="protein sequence ID" value="KAJ4463195.1"/>
    <property type="molecule type" value="Genomic_DNA"/>
</dbReference>
<comment type="caution">
    <text evidence="1">The sequence shown here is derived from an EMBL/GenBank/DDBJ whole genome shotgun (WGS) entry which is preliminary data.</text>
</comment>
<accession>A0ABQ8UVS2</accession>
<proteinExistence type="predicted"/>
<organism evidence="1 2">
    <name type="scientific">Lentinula lateritia</name>
    <dbReference type="NCBI Taxonomy" id="40482"/>
    <lineage>
        <taxon>Eukaryota</taxon>
        <taxon>Fungi</taxon>
        <taxon>Dikarya</taxon>
        <taxon>Basidiomycota</taxon>
        <taxon>Agaricomycotina</taxon>
        <taxon>Agaricomycetes</taxon>
        <taxon>Agaricomycetidae</taxon>
        <taxon>Agaricales</taxon>
        <taxon>Marasmiineae</taxon>
        <taxon>Omphalotaceae</taxon>
        <taxon>Lentinula</taxon>
    </lineage>
</organism>